<dbReference type="Pfam" id="PF00884">
    <property type="entry name" value="Sulfatase"/>
    <property type="match status" value="1"/>
</dbReference>
<dbReference type="PANTHER" id="PTHR42693:SF33">
    <property type="entry name" value="ARYLSULFATASE"/>
    <property type="match status" value="1"/>
</dbReference>
<organism evidence="3 4">
    <name type="scientific">Tichowtungia aerotolerans</name>
    <dbReference type="NCBI Taxonomy" id="2697043"/>
    <lineage>
        <taxon>Bacteria</taxon>
        <taxon>Pseudomonadati</taxon>
        <taxon>Kiritimatiellota</taxon>
        <taxon>Tichowtungiia</taxon>
        <taxon>Tichowtungiales</taxon>
        <taxon>Tichowtungiaceae</taxon>
        <taxon>Tichowtungia</taxon>
    </lineage>
</organism>
<keyword evidence="3" id="KW-0378">Hydrolase</keyword>
<dbReference type="InterPro" id="IPR017850">
    <property type="entry name" value="Alkaline_phosphatase_core_sf"/>
</dbReference>
<feature type="domain" description="Sulfatase N-terminal" evidence="2">
    <location>
        <begin position="24"/>
        <end position="357"/>
    </location>
</feature>
<dbReference type="GO" id="GO:0004065">
    <property type="term" value="F:arylsulfatase activity"/>
    <property type="evidence" value="ECO:0007669"/>
    <property type="project" value="TreeGrafter"/>
</dbReference>
<evidence type="ECO:0000259" key="2">
    <source>
        <dbReference type="Pfam" id="PF00884"/>
    </source>
</evidence>
<keyword evidence="3" id="KW-0808">Transferase</keyword>
<dbReference type="Proteomes" id="UP000464954">
    <property type="component" value="Chromosome"/>
</dbReference>
<gene>
    <name evidence="3" type="ORF">GT409_02465</name>
</gene>
<reference evidence="3 4" key="1">
    <citation type="submission" date="2020-01" db="EMBL/GenBank/DDBJ databases">
        <title>Ponticoccus aerotolerans gen. nov., sp. nov., an anaerobic bacterium and proposal of Ponticoccusceae fam. nov., Ponticoccusles ord. nov. and Ponticoccuse classis nov. in the phylum Kiritimatiellaeota.</title>
        <authorList>
            <person name="Zhou L.Y."/>
            <person name="Du Z.J."/>
        </authorList>
    </citation>
    <scope>NUCLEOTIDE SEQUENCE [LARGE SCALE GENOMIC DNA]</scope>
    <source>
        <strain evidence="3 4">S-5007</strain>
    </source>
</reference>
<dbReference type="AlphaFoldDB" id="A0A6P1M702"/>
<proteinExistence type="inferred from homology"/>
<dbReference type="InterPro" id="IPR050738">
    <property type="entry name" value="Sulfatase"/>
</dbReference>
<dbReference type="InterPro" id="IPR000917">
    <property type="entry name" value="Sulfatase_N"/>
</dbReference>
<dbReference type="GO" id="GO:0016740">
    <property type="term" value="F:transferase activity"/>
    <property type="evidence" value="ECO:0007669"/>
    <property type="project" value="UniProtKB-KW"/>
</dbReference>
<dbReference type="EMBL" id="CP047593">
    <property type="protein sequence ID" value="QHI68364.1"/>
    <property type="molecule type" value="Genomic_DNA"/>
</dbReference>
<evidence type="ECO:0000313" key="3">
    <source>
        <dbReference type="EMBL" id="QHI68364.1"/>
    </source>
</evidence>
<dbReference type="PANTHER" id="PTHR42693">
    <property type="entry name" value="ARYLSULFATASE FAMILY MEMBER"/>
    <property type="match status" value="1"/>
</dbReference>
<comment type="similarity">
    <text evidence="1">Belongs to the sulfatase family.</text>
</comment>
<name>A0A6P1M702_9BACT</name>
<dbReference type="KEGG" id="taer:GT409_02465"/>
<sequence>MKIIKPVWLVPLFAVHIAYTEVKPNIIMIYADDMGYGDAGCYGGSNLVPTPNIDRLAAEGVRFTDGYVTAPVCGPSRYGLLSGIYQQRLGIQWNNDAYAVLPGRVETLDNNRIPSSQKLIHQTLEAAGYATGMAGKWNLPCYPKTSFQESMSIMHFGGNYFPDADGHYGGVDEAKAQSNFKRILWGPERAGDEYLTDRLGRQSVEFIDRHAKEPFFLYLAFNAPHSPLQAKKSHRAAVAHLPSEALRYYGAMLLSMDENVGKVLDALDRHGLTDNTIVAFVSDNGPTFAYNAGWPEEWPKELLGSAGPLNGHKGQYMEGGIRVPYIIRWPARLKGGQVYNEPVNTLDLYPTFCAAAGAAVADGTQLDGVNLLPFLNNEKAGTPHDLLFWHSGVSGAVRRDNWKLYVYQDLHRLFDLREDIGETNDLSQTHPETVAVLLKSYQDFVAQLPPPVSQSASKTVHKNSVPMSSVASPARLVAQNAVAVWSEYPVSTSRHEGDLLVGNNKPGEMFRALLDFDLSAVPAGAVVQSVELQLYQMNDKASPAGAVDAGLYLYDGSVVENETCWNHSVDRLGARLQKTSVDPSQKTKLVFESSPEMIDAVQAALDSGSALCVAIRLEDETADRRVIKFRGNEYDAEVSRPSLIVLFDSAE</sequence>
<dbReference type="RefSeq" id="WP_160626612.1">
    <property type="nucleotide sequence ID" value="NZ_CP047593.1"/>
</dbReference>
<evidence type="ECO:0000313" key="4">
    <source>
        <dbReference type="Proteomes" id="UP000464954"/>
    </source>
</evidence>
<protein>
    <submittedName>
        <fullName evidence="3">Sulfatase-like hydrolase/transferase</fullName>
    </submittedName>
</protein>
<dbReference type="SUPFAM" id="SSF53649">
    <property type="entry name" value="Alkaline phosphatase-like"/>
    <property type="match status" value="1"/>
</dbReference>
<dbReference type="Gene3D" id="3.30.1120.10">
    <property type="match status" value="1"/>
</dbReference>
<evidence type="ECO:0000256" key="1">
    <source>
        <dbReference type="ARBA" id="ARBA00008779"/>
    </source>
</evidence>
<keyword evidence="4" id="KW-1185">Reference proteome</keyword>
<dbReference type="NCBIfam" id="NF033679">
    <property type="entry name" value="DNRLRE_dom"/>
    <property type="match status" value="1"/>
</dbReference>
<accession>A0A6P1M702</accession>
<dbReference type="Gene3D" id="3.40.720.10">
    <property type="entry name" value="Alkaline Phosphatase, subunit A"/>
    <property type="match status" value="1"/>
</dbReference>